<dbReference type="PANTHER" id="PTHR33450">
    <property type="entry name" value="EMB|CAB67623.1-RELATED"/>
    <property type="match status" value="1"/>
</dbReference>
<name>A0A1D1XCB8_9ARAE</name>
<dbReference type="EMBL" id="GDJX01027861">
    <property type="protein sequence ID" value="JAT40075.1"/>
    <property type="molecule type" value="Transcribed_RNA"/>
</dbReference>
<dbReference type="PANTHER" id="PTHR33450:SF4">
    <property type="entry name" value="OS04G0665666 PROTEIN"/>
    <property type="match status" value="1"/>
</dbReference>
<dbReference type="AlphaFoldDB" id="A0A1D1XCB8"/>
<dbReference type="Pfam" id="PF05553">
    <property type="entry name" value="DUF761"/>
    <property type="match status" value="1"/>
</dbReference>
<sequence>MPRQPQTKSLQCRHCLAAKPAHPNSTPMRIKSLLQHHVFPHMLHVADALAKLKSTIAELLKKKNSANCNLKLCRRGKKKKKQQQQLFPTIQMHYSWSSSHVLPVPELPVSEGIDPTHLYYDWTWNSVINASEESDYDPETRLSGYLHWLEEKPPEQDETSEIDRLAERFIARCHEKFRLEKQESYRRYQEMLARSI</sequence>
<protein>
    <submittedName>
        <fullName evidence="1">Uncharacterized protein HI_1340</fullName>
    </submittedName>
</protein>
<gene>
    <name evidence="1" type="primary">HI_1340</name>
    <name evidence="1" type="ORF">g.130435</name>
</gene>
<reference evidence="1" key="1">
    <citation type="submission" date="2015-07" db="EMBL/GenBank/DDBJ databases">
        <title>Transcriptome Assembly of Anthurium amnicola.</title>
        <authorList>
            <person name="Suzuki J."/>
        </authorList>
    </citation>
    <scope>NUCLEOTIDE SEQUENCE</scope>
</reference>
<proteinExistence type="predicted"/>
<accession>A0A1D1XCB8</accession>
<evidence type="ECO:0000313" key="1">
    <source>
        <dbReference type="EMBL" id="JAT40075.1"/>
    </source>
</evidence>
<dbReference type="InterPro" id="IPR008480">
    <property type="entry name" value="DUF761_pln"/>
</dbReference>
<organism evidence="1">
    <name type="scientific">Anthurium amnicola</name>
    <dbReference type="NCBI Taxonomy" id="1678845"/>
    <lineage>
        <taxon>Eukaryota</taxon>
        <taxon>Viridiplantae</taxon>
        <taxon>Streptophyta</taxon>
        <taxon>Embryophyta</taxon>
        <taxon>Tracheophyta</taxon>
        <taxon>Spermatophyta</taxon>
        <taxon>Magnoliopsida</taxon>
        <taxon>Liliopsida</taxon>
        <taxon>Araceae</taxon>
        <taxon>Pothoideae</taxon>
        <taxon>Potheae</taxon>
        <taxon>Anthurium</taxon>
    </lineage>
</organism>